<evidence type="ECO:0000313" key="3">
    <source>
        <dbReference type="Proteomes" id="UP000236333"/>
    </source>
</evidence>
<dbReference type="Gene3D" id="2.80.10.50">
    <property type="match status" value="3"/>
</dbReference>
<name>A0A2J7ZT61_9CHLO</name>
<feature type="domain" description="Ricin B lectin" evidence="1">
    <location>
        <begin position="1"/>
        <end position="126"/>
    </location>
</feature>
<dbReference type="SMART" id="SM00458">
    <property type="entry name" value="RICIN"/>
    <property type="match status" value="1"/>
</dbReference>
<accession>A0A2J7ZT61</accession>
<comment type="caution">
    <text evidence="2">The sequence shown here is derived from an EMBL/GenBank/DDBJ whole genome shotgun (WGS) entry which is preliminary data.</text>
</comment>
<dbReference type="Proteomes" id="UP000236333">
    <property type="component" value="Unassembled WGS sequence"/>
</dbReference>
<sequence>MCIDVPSGNQANGIQLQLFDCNPSPAAQQFTITPVDDAFAIKSIAGKAFDVSNSSTNAGARIQLWDFGSSQTNQLWYIQDVGGSFYRFVNKNSGKCIDLSENKAINGAAIQQWDCLNNDAQRFKMEWIHGRELAQV</sequence>
<dbReference type="EMBL" id="PGGS01000501">
    <property type="protein sequence ID" value="PNH03457.1"/>
    <property type="molecule type" value="Genomic_DNA"/>
</dbReference>
<dbReference type="InterPro" id="IPR000772">
    <property type="entry name" value="Ricin_B_lectin"/>
</dbReference>
<proteinExistence type="predicted"/>
<protein>
    <submittedName>
        <fullName evidence="2">Beta-agarase AgaB34</fullName>
    </submittedName>
</protein>
<keyword evidence="3" id="KW-1185">Reference proteome</keyword>
<dbReference type="OrthoDB" id="6770063at2759"/>
<dbReference type="PROSITE" id="PS50231">
    <property type="entry name" value="RICIN_B_LECTIN"/>
    <property type="match status" value="1"/>
</dbReference>
<gene>
    <name evidence="2" type="ORF">TSOC_010489</name>
</gene>
<evidence type="ECO:0000259" key="1">
    <source>
        <dbReference type="SMART" id="SM00458"/>
    </source>
</evidence>
<dbReference type="InterPro" id="IPR035992">
    <property type="entry name" value="Ricin_B-like_lectins"/>
</dbReference>
<reference evidence="2 3" key="1">
    <citation type="journal article" date="2017" name="Mol. Biol. Evol.">
        <title>The 4-celled Tetrabaena socialis nuclear genome reveals the essential components for genetic control of cell number at the origin of multicellularity in the volvocine lineage.</title>
        <authorList>
            <person name="Featherston J."/>
            <person name="Arakaki Y."/>
            <person name="Hanschen E.R."/>
            <person name="Ferris P.J."/>
            <person name="Michod R.E."/>
            <person name="Olson B.J.S.C."/>
            <person name="Nozaki H."/>
            <person name="Durand P.M."/>
        </authorList>
    </citation>
    <scope>NUCLEOTIDE SEQUENCE [LARGE SCALE GENOMIC DNA]</scope>
    <source>
        <strain evidence="2 3">NIES-571</strain>
    </source>
</reference>
<evidence type="ECO:0000313" key="2">
    <source>
        <dbReference type="EMBL" id="PNH03457.1"/>
    </source>
</evidence>
<dbReference type="SUPFAM" id="SSF50370">
    <property type="entry name" value="Ricin B-like lectins"/>
    <property type="match status" value="1"/>
</dbReference>
<organism evidence="2 3">
    <name type="scientific">Tetrabaena socialis</name>
    <dbReference type="NCBI Taxonomy" id="47790"/>
    <lineage>
        <taxon>Eukaryota</taxon>
        <taxon>Viridiplantae</taxon>
        <taxon>Chlorophyta</taxon>
        <taxon>core chlorophytes</taxon>
        <taxon>Chlorophyceae</taxon>
        <taxon>CS clade</taxon>
        <taxon>Chlamydomonadales</taxon>
        <taxon>Tetrabaenaceae</taxon>
        <taxon>Tetrabaena</taxon>
    </lineage>
</organism>
<dbReference type="AlphaFoldDB" id="A0A2J7ZT61"/>
<dbReference type="Pfam" id="PF00652">
    <property type="entry name" value="Ricin_B_lectin"/>
    <property type="match status" value="1"/>
</dbReference>